<evidence type="ECO:0000256" key="7">
    <source>
        <dbReference type="ARBA" id="ARBA00032272"/>
    </source>
</evidence>
<comment type="catalytic activity">
    <reaction evidence="1">
        <text>GDP-alpha-D-mannose + H2O = alpha-D-mannose 1-phosphate + GMP + 2 H(+)</text>
        <dbReference type="Rhea" id="RHEA:27978"/>
        <dbReference type="ChEBI" id="CHEBI:15377"/>
        <dbReference type="ChEBI" id="CHEBI:15378"/>
        <dbReference type="ChEBI" id="CHEBI:57527"/>
        <dbReference type="ChEBI" id="CHEBI:58115"/>
        <dbReference type="ChEBI" id="CHEBI:58409"/>
    </reaction>
</comment>
<evidence type="ECO:0000256" key="4">
    <source>
        <dbReference type="ARBA" id="ARBA00016377"/>
    </source>
</evidence>
<dbReference type="InterPro" id="IPR000086">
    <property type="entry name" value="NUDIX_hydrolase_dom"/>
</dbReference>
<dbReference type="GO" id="GO:0019693">
    <property type="term" value="P:ribose phosphate metabolic process"/>
    <property type="evidence" value="ECO:0007669"/>
    <property type="project" value="TreeGrafter"/>
</dbReference>
<comment type="cofactor">
    <cofactor evidence="2">
        <name>Mg(2+)</name>
        <dbReference type="ChEBI" id="CHEBI:18420"/>
    </cofactor>
</comment>
<dbReference type="Gene3D" id="3.90.79.10">
    <property type="entry name" value="Nucleoside Triphosphate Pyrophosphohydrolase"/>
    <property type="match status" value="1"/>
</dbReference>
<dbReference type="AlphaFoldDB" id="A0A1J0EHA8"/>
<dbReference type="Pfam" id="PF00293">
    <property type="entry name" value="NUDIX"/>
    <property type="match status" value="1"/>
</dbReference>
<dbReference type="GO" id="GO:0006753">
    <property type="term" value="P:nucleoside phosphate metabolic process"/>
    <property type="evidence" value="ECO:0007669"/>
    <property type="project" value="TreeGrafter"/>
</dbReference>
<sequence>MAAEISNEQIYYQWEEFSLEEKLCKFPDGEERAKIVLRHPGAALVIPQTSNGDLVLVKQYRAVMDEWLLEFPAGKIVRGETALDCAQRELGEEVCLYASHLHFLARVYAEPGYSDEVISIFFARGLKPRSLVKDEDEFISVCTMSIQEFQSNISSGNVRDAKTLSAFAIAICQGVLWRASGGKFDVVE</sequence>
<comment type="similarity">
    <text evidence="3">Belongs to the Nudix hydrolase family. NudK subfamily.</text>
</comment>
<evidence type="ECO:0000313" key="9">
    <source>
        <dbReference type="EMBL" id="APC15204.1"/>
    </source>
</evidence>
<evidence type="ECO:0000256" key="1">
    <source>
        <dbReference type="ARBA" id="ARBA00000847"/>
    </source>
</evidence>
<dbReference type="PROSITE" id="PS51462">
    <property type="entry name" value="NUDIX"/>
    <property type="match status" value="1"/>
</dbReference>
<reference evidence="10" key="1">
    <citation type="submission" date="2016-10" db="EMBL/GenBank/DDBJ databases">
        <title>Pseudomonas frederiksbergensis ERGS4:02 complete genome.</title>
        <authorList>
            <person name="Kumar R."/>
            <person name="Acharya V."/>
            <person name="Singh D."/>
        </authorList>
    </citation>
    <scope>NUCLEOTIDE SEQUENCE [LARGE SCALE GENOMIC DNA]</scope>
    <source>
        <strain evidence="10">ERGS4:02</strain>
    </source>
</reference>
<dbReference type="GO" id="GO:0016787">
    <property type="term" value="F:hydrolase activity"/>
    <property type="evidence" value="ECO:0007669"/>
    <property type="project" value="UniProtKB-KW"/>
</dbReference>
<dbReference type="GeneID" id="46907674"/>
<dbReference type="EMBL" id="CP017886">
    <property type="protein sequence ID" value="APC15204.1"/>
    <property type="molecule type" value="Genomic_DNA"/>
</dbReference>
<evidence type="ECO:0000313" key="10">
    <source>
        <dbReference type="Proteomes" id="UP000182567"/>
    </source>
</evidence>
<accession>A0A1J0EHA8</accession>
<evidence type="ECO:0000259" key="8">
    <source>
        <dbReference type="PROSITE" id="PS51462"/>
    </source>
</evidence>
<protein>
    <recommendedName>
        <fullName evidence="4">GDP-mannose pyrophosphatase</fullName>
    </recommendedName>
    <alternativeName>
        <fullName evidence="6">GDP-mannose hydrolase</fullName>
    </alternativeName>
    <alternativeName>
        <fullName evidence="7">GDPMK</fullName>
    </alternativeName>
</protein>
<proteinExistence type="inferred from homology"/>
<dbReference type="GO" id="GO:0005829">
    <property type="term" value="C:cytosol"/>
    <property type="evidence" value="ECO:0007669"/>
    <property type="project" value="TreeGrafter"/>
</dbReference>
<evidence type="ECO:0000256" key="2">
    <source>
        <dbReference type="ARBA" id="ARBA00001946"/>
    </source>
</evidence>
<dbReference type="CDD" id="cd03424">
    <property type="entry name" value="NUDIX_ADPRase_Nudt5_UGPPase_Nudt14"/>
    <property type="match status" value="1"/>
</dbReference>
<dbReference type="InterPro" id="IPR015797">
    <property type="entry name" value="NUDIX_hydrolase-like_dom_sf"/>
</dbReference>
<name>A0A1J0EHA8_9PSED</name>
<evidence type="ECO:0000256" key="5">
    <source>
        <dbReference type="ARBA" id="ARBA00022801"/>
    </source>
</evidence>
<dbReference type="RefSeq" id="WP_071551165.1">
    <property type="nucleotide sequence ID" value="NZ_CP017886.1"/>
</dbReference>
<feature type="domain" description="Nudix hydrolase" evidence="8">
    <location>
        <begin position="37"/>
        <end position="166"/>
    </location>
</feature>
<evidence type="ECO:0000256" key="6">
    <source>
        <dbReference type="ARBA" id="ARBA00032162"/>
    </source>
</evidence>
<dbReference type="PANTHER" id="PTHR11839:SF18">
    <property type="entry name" value="NUDIX HYDROLASE DOMAIN-CONTAINING PROTEIN"/>
    <property type="match status" value="1"/>
</dbReference>
<organism evidence="9 10">
    <name type="scientific">Pseudomonas frederiksbergensis</name>
    <dbReference type="NCBI Taxonomy" id="104087"/>
    <lineage>
        <taxon>Bacteria</taxon>
        <taxon>Pseudomonadati</taxon>
        <taxon>Pseudomonadota</taxon>
        <taxon>Gammaproteobacteria</taxon>
        <taxon>Pseudomonadales</taxon>
        <taxon>Pseudomonadaceae</taxon>
        <taxon>Pseudomonas</taxon>
    </lineage>
</organism>
<gene>
    <name evidence="9" type="ORF">BLL42_05515</name>
</gene>
<dbReference type="SUPFAM" id="SSF55811">
    <property type="entry name" value="Nudix"/>
    <property type="match status" value="1"/>
</dbReference>
<dbReference type="PANTHER" id="PTHR11839">
    <property type="entry name" value="UDP/ADP-SUGAR PYROPHOSPHATASE"/>
    <property type="match status" value="1"/>
</dbReference>
<keyword evidence="5" id="KW-0378">Hydrolase</keyword>
<evidence type="ECO:0000256" key="3">
    <source>
        <dbReference type="ARBA" id="ARBA00007275"/>
    </source>
</evidence>
<dbReference type="Proteomes" id="UP000182567">
    <property type="component" value="Chromosome"/>
</dbReference>
<dbReference type="OrthoDB" id="9791228at2"/>